<evidence type="ECO:0000313" key="9">
    <source>
        <dbReference type="EMBL" id="BES98448.1"/>
    </source>
</evidence>
<evidence type="ECO:0000256" key="1">
    <source>
        <dbReference type="ARBA" id="ARBA00000077"/>
    </source>
</evidence>
<dbReference type="PROSITE" id="PS50879">
    <property type="entry name" value="RNASE_H_1"/>
    <property type="match status" value="1"/>
</dbReference>
<dbReference type="InterPro" id="IPR012337">
    <property type="entry name" value="RNaseH-like_sf"/>
</dbReference>
<proteinExistence type="inferred from homology"/>
<protein>
    <recommendedName>
        <fullName evidence="3">ribonuclease H</fullName>
        <ecNumber evidence="3">3.1.26.4</ecNumber>
    </recommendedName>
</protein>
<dbReference type="EMBL" id="AP028917">
    <property type="protein sequence ID" value="BES98448.1"/>
    <property type="molecule type" value="Genomic_DNA"/>
</dbReference>
<dbReference type="CDD" id="cd09276">
    <property type="entry name" value="Rnase_HI_RT_non_LTR"/>
    <property type="match status" value="1"/>
</dbReference>
<evidence type="ECO:0000313" key="10">
    <source>
        <dbReference type="Proteomes" id="UP001307889"/>
    </source>
</evidence>
<evidence type="ECO:0000256" key="3">
    <source>
        <dbReference type="ARBA" id="ARBA00012180"/>
    </source>
</evidence>
<dbReference type="PANTHER" id="PTHR10642">
    <property type="entry name" value="RIBONUCLEASE H1"/>
    <property type="match status" value="1"/>
</dbReference>
<evidence type="ECO:0000256" key="2">
    <source>
        <dbReference type="ARBA" id="ARBA00005300"/>
    </source>
</evidence>
<gene>
    <name evidence="9" type="ORF">NTJ_11265</name>
</gene>
<dbReference type="Pfam" id="PF00075">
    <property type="entry name" value="RNase_H"/>
    <property type="match status" value="1"/>
</dbReference>
<comment type="catalytic activity">
    <reaction evidence="1">
        <text>Endonucleolytic cleavage to 5'-phosphomonoester.</text>
        <dbReference type="EC" id="3.1.26.4"/>
    </reaction>
</comment>
<dbReference type="EC" id="3.1.26.4" evidence="3"/>
<dbReference type="InterPro" id="IPR036397">
    <property type="entry name" value="RNaseH_sf"/>
</dbReference>
<keyword evidence="4" id="KW-0540">Nuclease</keyword>
<dbReference type="SUPFAM" id="SSF53098">
    <property type="entry name" value="Ribonuclease H-like"/>
    <property type="match status" value="1"/>
</dbReference>
<comment type="similarity">
    <text evidence="2">Belongs to the RNase H family.</text>
</comment>
<evidence type="ECO:0000256" key="4">
    <source>
        <dbReference type="ARBA" id="ARBA00022722"/>
    </source>
</evidence>
<accession>A0ABN7B2I9</accession>
<dbReference type="InterPro" id="IPR002156">
    <property type="entry name" value="RNaseH_domain"/>
</dbReference>
<evidence type="ECO:0000256" key="5">
    <source>
        <dbReference type="ARBA" id="ARBA00022723"/>
    </source>
</evidence>
<keyword evidence="6" id="KW-0255">Endonuclease</keyword>
<keyword evidence="7" id="KW-0378">Hydrolase</keyword>
<dbReference type="Proteomes" id="UP001307889">
    <property type="component" value="Chromosome 9"/>
</dbReference>
<organism evidence="9 10">
    <name type="scientific">Nesidiocoris tenuis</name>
    <dbReference type="NCBI Taxonomy" id="355587"/>
    <lineage>
        <taxon>Eukaryota</taxon>
        <taxon>Metazoa</taxon>
        <taxon>Ecdysozoa</taxon>
        <taxon>Arthropoda</taxon>
        <taxon>Hexapoda</taxon>
        <taxon>Insecta</taxon>
        <taxon>Pterygota</taxon>
        <taxon>Neoptera</taxon>
        <taxon>Paraneoptera</taxon>
        <taxon>Hemiptera</taxon>
        <taxon>Heteroptera</taxon>
        <taxon>Panheteroptera</taxon>
        <taxon>Cimicomorpha</taxon>
        <taxon>Miridae</taxon>
        <taxon>Dicyphina</taxon>
        <taxon>Nesidiocoris</taxon>
    </lineage>
</organism>
<sequence length="528" mass="59975">MEVKTTRYLGLWIDQTLNGATHTRHIKQRVQKDLQALRFLKGASWGNRPYEQLVLYKTVVLPKIEYGATVYLWPRTTNIKTLQKCQNQALRPILGVVKTSPINSMHAIAGLPPLQYKITTYSLQHLLQLCVKSPAIYEQISQLNQRFESVALRKYATTKTGLNFLIDMINQYNVFLPGEHELGLRVLGLTHESAFVTAIPGVSKSNQHHLQAEAKTKTMEFLERYKNHVQIYTDGAKNDQGVGSAFYCNTHKLGTAIRQHDITSSYNAEIIAIEMALEHVLHSHAPDSEIVILSDSKSAIAALKKMRIGDAPPTNLIRIHQLLRVIQQQATKTVIQWVISHCGIPLNELVDKLAVRACQRENVNCSTTTYYEDCKGIIQDDQDSKWQHSFADCDGAGSWTRAVINHPLKMPWFKNRNDFDNRTISTINRILIGHGRTNSFLAQMKKRDIPTCDRCDLDEEQNMQHLLLRCRHTTSMLQQIFAKHSVSVPINPGTLTDLHRFLRECVNTGNMEPLKDVAETLSLLDVKL</sequence>
<keyword evidence="5" id="KW-0479">Metal-binding</keyword>
<evidence type="ECO:0000256" key="7">
    <source>
        <dbReference type="ARBA" id="ARBA00022801"/>
    </source>
</evidence>
<reference evidence="9 10" key="1">
    <citation type="submission" date="2023-09" db="EMBL/GenBank/DDBJ databases">
        <title>Nesidiocoris tenuis whole genome shotgun sequence.</title>
        <authorList>
            <person name="Shibata T."/>
            <person name="Shimoda M."/>
            <person name="Kobayashi T."/>
            <person name="Uehara T."/>
        </authorList>
    </citation>
    <scope>NUCLEOTIDE SEQUENCE [LARGE SCALE GENOMIC DNA]</scope>
    <source>
        <strain evidence="9 10">Japan</strain>
    </source>
</reference>
<name>A0ABN7B2I9_9HEMI</name>
<feature type="domain" description="RNase H type-1" evidence="8">
    <location>
        <begin position="225"/>
        <end position="359"/>
    </location>
</feature>
<keyword evidence="10" id="KW-1185">Reference proteome</keyword>
<dbReference type="InterPro" id="IPR050092">
    <property type="entry name" value="RNase_H"/>
</dbReference>
<dbReference type="PANTHER" id="PTHR10642:SF26">
    <property type="entry name" value="RIBONUCLEASE H1"/>
    <property type="match status" value="1"/>
</dbReference>
<dbReference type="Gene3D" id="3.30.420.10">
    <property type="entry name" value="Ribonuclease H-like superfamily/Ribonuclease H"/>
    <property type="match status" value="1"/>
</dbReference>
<evidence type="ECO:0000256" key="6">
    <source>
        <dbReference type="ARBA" id="ARBA00022759"/>
    </source>
</evidence>
<evidence type="ECO:0000259" key="8">
    <source>
        <dbReference type="PROSITE" id="PS50879"/>
    </source>
</evidence>